<feature type="binding site" evidence="5">
    <location>
        <position position="90"/>
    </location>
    <ligand>
        <name>[4Fe-4S] cluster</name>
        <dbReference type="ChEBI" id="CHEBI:49883"/>
        <note>4Fe-4S-S-AdoMet</note>
    </ligand>
</feature>
<evidence type="ECO:0000256" key="1">
    <source>
        <dbReference type="ARBA" id="ARBA00022691"/>
    </source>
</evidence>
<dbReference type="SFLD" id="SFLDG01099">
    <property type="entry name" value="Uncharacterised_Radical_SAM_Su"/>
    <property type="match status" value="1"/>
</dbReference>
<dbReference type="InterPro" id="IPR016431">
    <property type="entry name" value="Pyrv-formate_lyase-activ_prd"/>
</dbReference>
<evidence type="ECO:0000256" key="2">
    <source>
        <dbReference type="ARBA" id="ARBA00022723"/>
    </source>
</evidence>
<dbReference type="InterPro" id="IPR007197">
    <property type="entry name" value="rSAM"/>
</dbReference>
<keyword evidence="4 5" id="KW-0411">Iron-sulfur</keyword>
<evidence type="ECO:0000313" key="7">
    <source>
        <dbReference type="EMBL" id="OYD16367.1"/>
    </source>
</evidence>
<evidence type="ECO:0000256" key="4">
    <source>
        <dbReference type="ARBA" id="ARBA00023014"/>
    </source>
</evidence>
<comment type="caution">
    <text evidence="7">The sequence shown here is derived from an EMBL/GenBank/DDBJ whole genome shotgun (WGS) entry which is preliminary data.</text>
</comment>
<dbReference type="InterPro" id="IPR013785">
    <property type="entry name" value="Aldolase_TIM"/>
</dbReference>
<evidence type="ECO:0000313" key="8">
    <source>
        <dbReference type="Proteomes" id="UP000215215"/>
    </source>
</evidence>
<evidence type="ECO:0000259" key="6">
    <source>
        <dbReference type="Pfam" id="PF04055"/>
    </source>
</evidence>
<feature type="binding site" evidence="5">
    <location>
        <position position="87"/>
    </location>
    <ligand>
        <name>[4Fe-4S] cluster</name>
        <dbReference type="ChEBI" id="CHEBI:49883"/>
        <note>4Fe-4S-S-AdoMet</note>
    </ligand>
</feature>
<name>A0A235BX47_UNCW3</name>
<keyword evidence="1 5" id="KW-0949">S-adenosyl-L-methionine</keyword>
<sequence length="300" mass="33767">MSHQLYPGYLNLKEEIHKRVEEGYNILRRCTLCGRQCKKNRFIERGICGGELLPMVSSYNLHFGEEPPISGSRGSGTVFFTGCSLSCVFCQNYPISQQRIGNEISIEKLAEYMLSLQYEGAHNINLVTPTHYVPQILASLELAIEKGLSIPIVYNTGGYDSPETLSLLRGIVDIYLPDAKYSDDQLAFRYSGVKRYVDINREAICEMHSQVGELLVDEGIAVEGILVRHLVLPSHIENTRGVLQFLKTVSPDTKISLMGQYFPCNRAKDYPEINQKLSTTEYREAVSIMHSLSLEGYIQG</sequence>
<dbReference type="PIRSF" id="PIRSF004869">
    <property type="entry name" value="PflX_prd"/>
    <property type="match status" value="1"/>
</dbReference>
<feature type="domain" description="Radical SAM core" evidence="6">
    <location>
        <begin position="78"/>
        <end position="195"/>
    </location>
</feature>
<keyword evidence="2 5" id="KW-0479">Metal-binding</keyword>
<gene>
    <name evidence="7" type="ORF">CH333_03650</name>
</gene>
<dbReference type="AlphaFoldDB" id="A0A235BX47"/>
<protein>
    <recommendedName>
        <fullName evidence="6">Radical SAM core domain-containing protein</fullName>
    </recommendedName>
</protein>
<dbReference type="PANTHER" id="PTHR43075:SF1">
    <property type="entry name" value="FORMATE LYASE ACTIVATING ENZYME, PUTATIVE (AFU_ORTHOLOGUE AFUA_2G15630)-RELATED"/>
    <property type="match status" value="1"/>
</dbReference>
<dbReference type="EMBL" id="NOZQ01000070">
    <property type="protein sequence ID" value="OYD16367.1"/>
    <property type="molecule type" value="Genomic_DNA"/>
</dbReference>
<dbReference type="GO" id="GO:0003824">
    <property type="term" value="F:catalytic activity"/>
    <property type="evidence" value="ECO:0007669"/>
    <property type="project" value="InterPro"/>
</dbReference>
<evidence type="ECO:0000256" key="3">
    <source>
        <dbReference type="ARBA" id="ARBA00023004"/>
    </source>
</evidence>
<dbReference type="PANTHER" id="PTHR43075">
    <property type="entry name" value="FORMATE LYASE ACTIVATING ENZYME, PUTATIVE (AFU_ORTHOLOGUE AFUA_2G15630)-RELATED"/>
    <property type="match status" value="1"/>
</dbReference>
<dbReference type="GO" id="GO:0046872">
    <property type="term" value="F:metal ion binding"/>
    <property type="evidence" value="ECO:0007669"/>
    <property type="project" value="UniProtKB-KW"/>
</dbReference>
<proteinExistence type="predicted"/>
<comment type="cofactor">
    <cofactor evidence="5">
        <name>[4Fe-4S] cluster</name>
        <dbReference type="ChEBI" id="CHEBI:49883"/>
    </cofactor>
    <text evidence="5">Binds 1 [4Fe-4S] cluster. The cluster is coordinated with 3 cysteines and an exchangeable S-adenosyl-L-methionine.</text>
</comment>
<feature type="binding site" evidence="5">
    <location>
        <position position="83"/>
    </location>
    <ligand>
        <name>[4Fe-4S] cluster</name>
        <dbReference type="ChEBI" id="CHEBI:49883"/>
        <note>4Fe-4S-S-AdoMet</note>
    </ligand>
</feature>
<keyword evidence="3 5" id="KW-0408">Iron</keyword>
<dbReference type="InterPro" id="IPR040085">
    <property type="entry name" value="MJ0674-like"/>
</dbReference>
<accession>A0A235BX47</accession>
<organism evidence="7 8">
    <name type="scientific">candidate division WOR-3 bacterium JGI_Cruoil_03_44_89</name>
    <dbReference type="NCBI Taxonomy" id="1973748"/>
    <lineage>
        <taxon>Bacteria</taxon>
        <taxon>Bacteria division WOR-3</taxon>
    </lineage>
</organism>
<dbReference type="SFLD" id="SFLDS00029">
    <property type="entry name" value="Radical_SAM"/>
    <property type="match status" value="1"/>
</dbReference>
<evidence type="ECO:0000256" key="5">
    <source>
        <dbReference type="PIRSR" id="PIRSR004869-50"/>
    </source>
</evidence>
<dbReference type="Pfam" id="PF04055">
    <property type="entry name" value="Radical_SAM"/>
    <property type="match status" value="1"/>
</dbReference>
<dbReference type="InterPro" id="IPR058240">
    <property type="entry name" value="rSAM_sf"/>
</dbReference>
<dbReference type="GO" id="GO:0051536">
    <property type="term" value="F:iron-sulfur cluster binding"/>
    <property type="evidence" value="ECO:0007669"/>
    <property type="project" value="UniProtKB-KW"/>
</dbReference>
<dbReference type="SUPFAM" id="SSF102114">
    <property type="entry name" value="Radical SAM enzymes"/>
    <property type="match status" value="1"/>
</dbReference>
<dbReference type="Gene3D" id="3.20.20.70">
    <property type="entry name" value="Aldolase class I"/>
    <property type="match status" value="1"/>
</dbReference>
<dbReference type="Proteomes" id="UP000215215">
    <property type="component" value="Unassembled WGS sequence"/>
</dbReference>
<reference evidence="7 8" key="1">
    <citation type="submission" date="2017-07" db="EMBL/GenBank/DDBJ databases">
        <title>Recovery of genomes from metagenomes via a dereplication, aggregation, and scoring strategy.</title>
        <authorList>
            <person name="Sieber C.M."/>
            <person name="Probst A.J."/>
            <person name="Sharrar A."/>
            <person name="Thomas B.C."/>
            <person name="Hess M."/>
            <person name="Tringe S.G."/>
            <person name="Banfield J.F."/>
        </authorList>
    </citation>
    <scope>NUCLEOTIDE SEQUENCE [LARGE SCALE GENOMIC DNA]</scope>
    <source>
        <strain evidence="7">JGI_Cruoil_03_44_89</strain>
    </source>
</reference>